<accession>A0AAW2U1E9</accession>
<comment type="caution">
    <text evidence="2">The sequence shown here is derived from an EMBL/GenBank/DDBJ whole genome shotgun (WGS) entry which is preliminary data.</text>
</comment>
<dbReference type="AlphaFoldDB" id="A0AAW2U1E9"/>
<evidence type="ECO:0000259" key="1">
    <source>
        <dbReference type="Pfam" id="PF07727"/>
    </source>
</evidence>
<proteinExistence type="predicted"/>
<protein>
    <submittedName>
        <fullName evidence="2">Retrovirus-related Pol polyprotein from transposon TNT 1-94</fullName>
    </submittedName>
</protein>
<evidence type="ECO:0000313" key="2">
    <source>
        <dbReference type="EMBL" id="KAL0410654.1"/>
    </source>
</evidence>
<name>A0AAW2U1E9_9LAMI</name>
<dbReference type="InterPro" id="IPR013103">
    <property type="entry name" value="RVT_2"/>
</dbReference>
<gene>
    <name evidence="2" type="ORF">Slati_3655100</name>
</gene>
<reference evidence="2" key="1">
    <citation type="submission" date="2020-06" db="EMBL/GenBank/DDBJ databases">
        <authorList>
            <person name="Li T."/>
            <person name="Hu X."/>
            <person name="Zhang T."/>
            <person name="Song X."/>
            <person name="Zhang H."/>
            <person name="Dai N."/>
            <person name="Sheng W."/>
            <person name="Hou X."/>
            <person name="Wei L."/>
        </authorList>
    </citation>
    <scope>NUCLEOTIDE SEQUENCE</scope>
    <source>
        <strain evidence="2">KEN1</strain>
        <tissue evidence="2">Leaf</tissue>
    </source>
</reference>
<sequence>MIAINIEEEHRNQTHKMPIEHQPRANLIVEKQKVNKVGHWAIFVIIKRQRLGKQLSTWLWEVLAVLAPQEQLKGIPSSVSLDDSLASTSIPEHVEKMSNVGVNPSSTSLNHEESDEPRQTLALVYSLLIHQIDVKTTFLYGELEEKIYMDQPEGFVAHGNEHKV</sequence>
<dbReference type="Pfam" id="PF07727">
    <property type="entry name" value="RVT_2"/>
    <property type="match status" value="1"/>
</dbReference>
<dbReference type="EMBL" id="JACGWN010000013">
    <property type="protein sequence ID" value="KAL0410654.1"/>
    <property type="molecule type" value="Genomic_DNA"/>
</dbReference>
<organism evidence="2">
    <name type="scientific">Sesamum latifolium</name>
    <dbReference type="NCBI Taxonomy" id="2727402"/>
    <lineage>
        <taxon>Eukaryota</taxon>
        <taxon>Viridiplantae</taxon>
        <taxon>Streptophyta</taxon>
        <taxon>Embryophyta</taxon>
        <taxon>Tracheophyta</taxon>
        <taxon>Spermatophyta</taxon>
        <taxon>Magnoliopsida</taxon>
        <taxon>eudicotyledons</taxon>
        <taxon>Gunneridae</taxon>
        <taxon>Pentapetalae</taxon>
        <taxon>asterids</taxon>
        <taxon>lamiids</taxon>
        <taxon>Lamiales</taxon>
        <taxon>Pedaliaceae</taxon>
        <taxon>Sesamum</taxon>
    </lineage>
</organism>
<reference evidence="2" key="2">
    <citation type="journal article" date="2024" name="Plant">
        <title>Genomic evolution and insights into agronomic trait innovations of Sesamum species.</title>
        <authorList>
            <person name="Miao H."/>
            <person name="Wang L."/>
            <person name="Qu L."/>
            <person name="Liu H."/>
            <person name="Sun Y."/>
            <person name="Le M."/>
            <person name="Wang Q."/>
            <person name="Wei S."/>
            <person name="Zheng Y."/>
            <person name="Lin W."/>
            <person name="Duan Y."/>
            <person name="Cao H."/>
            <person name="Xiong S."/>
            <person name="Wang X."/>
            <person name="Wei L."/>
            <person name="Li C."/>
            <person name="Ma Q."/>
            <person name="Ju M."/>
            <person name="Zhao R."/>
            <person name="Li G."/>
            <person name="Mu C."/>
            <person name="Tian Q."/>
            <person name="Mei H."/>
            <person name="Zhang T."/>
            <person name="Gao T."/>
            <person name="Zhang H."/>
        </authorList>
    </citation>
    <scope>NUCLEOTIDE SEQUENCE</scope>
    <source>
        <strain evidence="2">KEN1</strain>
    </source>
</reference>
<feature type="domain" description="Reverse transcriptase Ty1/copia-type" evidence="1">
    <location>
        <begin position="120"/>
        <end position="164"/>
    </location>
</feature>